<dbReference type="GO" id="GO:0042834">
    <property type="term" value="F:peptidoglycan binding"/>
    <property type="evidence" value="ECO:0007669"/>
    <property type="project" value="InterPro"/>
</dbReference>
<feature type="domain" description="SPOR" evidence="6">
    <location>
        <begin position="207"/>
        <end position="282"/>
    </location>
</feature>
<gene>
    <name evidence="4" type="primary">rlpA</name>
    <name evidence="7" type="ORF">NCTC13335_01001</name>
</gene>
<evidence type="ECO:0000256" key="4">
    <source>
        <dbReference type="HAMAP-Rule" id="MF_02071"/>
    </source>
</evidence>
<dbReference type="EC" id="4.2.2.-" evidence="4"/>
<reference evidence="7 8" key="1">
    <citation type="submission" date="2018-06" db="EMBL/GenBank/DDBJ databases">
        <authorList>
            <consortium name="Pathogen Informatics"/>
            <person name="Doyle S."/>
        </authorList>
    </citation>
    <scope>NUCLEOTIDE SEQUENCE [LARGE SCALE GENOMIC DNA]</scope>
    <source>
        <strain evidence="7 8">NCTC13335</strain>
    </source>
</reference>
<name>A0A377J031_9PAST</name>
<dbReference type="InterPro" id="IPR012997">
    <property type="entry name" value="RplA"/>
</dbReference>
<dbReference type="GO" id="GO:0071555">
    <property type="term" value="P:cell wall organization"/>
    <property type="evidence" value="ECO:0007669"/>
    <property type="project" value="UniProtKB-KW"/>
</dbReference>
<dbReference type="InterPro" id="IPR009009">
    <property type="entry name" value="RlpA-like_DPBB"/>
</dbReference>
<dbReference type="NCBIfam" id="TIGR00413">
    <property type="entry name" value="rlpA"/>
    <property type="match status" value="1"/>
</dbReference>
<dbReference type="Pfam" id="PF03330">
    <property type="entry name" value="DPBB_1"/>
    <property type="match status" value="1"/>
</dbReference>
<dbReference type="GO" id="GO:0000270">
    <property type="term" value="P:peptidoglycan metabolic process"/>
    <property type="evidence" value="ECO:0007669"/>
    <property type="project" value="UniProtKB-UniRule"/>
</dbReference>
<sequence precursor="true">MNMLKHLKKSGALFALLIAATAVQANETHQMYGIRGDNLTLTTSIADPQSYNVNGKIYTTQGEESKSYSKEGTASYYHSKFNGRRTASGDRYNSSEFTAAHKTLPLGSYAVVTNLDNNRKVIVRINDRGPFSHKRLIDLSGAAAREIGLISSGTGQVRIEALHVDRRGKISGAGTKTLAKHAKTQEAAERLVTNEKKNPQLNSDSTKNQKNLYALKVINLSSKSQAEQLITQLDLDGIKSNVSANGGRYDIHLGPLNDQADVQQLKRQLQKIGNDKPLIVYTYNTNSQ</sequence>
<dbReference type="Gene3D" id="3.30.70.1070">
    <property type="entry name" value="Sporulation related repeat"/>
    <property type="match status" value="1"/>
</dbReference>
<keyword evidence="8" id="KW-1185">Reference proteome</keyword>
<keyword evidence="2 4" id="KW-0456">Lyase</keyword>
<dbReference type="GO" id="GO:0008932">
    <property type="term" value="F:lytic endotransglycosylase activity"/>
    <property type="evidence" value="ECO:0007669"/>
    <property type="project" value="UniProtKB-UniRule"/>
</dbReference>
<comment type="similarity">
    <text evidence="4 5">Belongs to the RlpA family.</text>
</comment>
<dbReference type="SUPFAM" id="SSF50685">
    <property type="entry name" value="Barwin-like endoglucanases"/>
    <property type="match status" value="1"/>
</dbReference>
<dbReference type="InterPro" id="IPR036908">
    <property type="entry name" value="RlpA-like_sf"/>
</dbReference>
<evidence type="ECO:0000256" key="3">
    <source>
        <dbReference type="ARBA" id="ARBA00023316"/>
    </source>
</evidence>
<evidence type="ECO:0000313" key="7">
    <source>
        <dbReference type="EMBL" id="STO93137.1"/>
    </source>
</evidence>
<dbReference type="PANTHER" id="PTHR34183">
    <property type="entry name" value="ENDOLYTIC PEPTIDOGLYCAN TRANSGLYCOSYLASE RLPA"/>
    <property type="match status" value="1"/>
</dbReference>
<dbReference type="SUPFAM" id="SSF110997">
    <property type="entry name" value="Sporulation related repeat"/>
    <property type="match status" value="1"/>
</dbReference>
<protein>
    <recommendedName>
        <fullName evidence="4">Endolytic peptidoglycan transglycosylase RlpA</fullName>
        <ecNumber evidence="4">4.2.2.-</ecNumber>
    </recommendedName>
</protein>
<dbReference type="InterPro" id="IPR034718">
    <property type="entry name" value="RlpA"/>
</dbReference>
<evidence type="ECO:0000256" key="5">
    <source>
        <dbReference type="RuleBase" id="RU003495"/>
    </source>
</evidence>
<dbReference type="AlphaFoldDB" id="A0A377J031"/>
<dbReference type="GO" id="GO:0009279">
    <property type="term" value="C:cell outer membrane"/>
    <property type="evidence" value="ECO:0007669"/>
    <property type="project" value="TreeGrafter"/>
</dbReference>
<dbReference type="PANTHER" id="PTHR34183:SF1">
    <property type="entry name" value="ENDOLYTIC PEPTIDOGLYCAN TRANSGLYCOSYLASE RLPA"/>
    <property type="match status" value="1"/>
</dbReference>
<dbReference type="HAMAP" id="MF_02071">
    <property type="entry name" value="RlpA"/>
    <property type="match status" value="1"/>
</dbReference>
<keyword evidence="1 4" id="KW-0732">Signal</keyword>
<proteinExistence type="inferred from homology"/>
<comment type="function">
    <text evidence="4">Lytic transglycosylase with a strong preference for naked glycan strands that lack stem peptides.</text>
</comment>
<evidence type="ECO:0000256" key="1">
    <source>
        <dbReference type="ARBA" id="ARBA00022729"/>
    </source>
</evidence>
<evidence type="ECO:0000313" key="8">
    <source>
        <dbReference type="Proteomes" id="UP000255264"/>
    </source>
</evidence>
<keyword evidence="3 4" id="KW-0961">Cell wall biogenesis/degradation</keyword>
<dbReference type="Proteomes" id="UP000255264">
    <property type="component" value="Unassembled WGS sequence"/>
</dbReference>
<dbReference type="Gene3D" id="2.40.40.10">
    <property type="entry name" value="RlpA-like domain"/>
    <property type="match status" value="1"/>
</dbReference>
<dbReference type="InterPro" id="IPR036680">
    <property type="entry name" value="SPOR-like_sf"/>
</dbReference>
<evidence type="ECO:0000256" key="2">
    <source>
        <dbReference type="ARBA" id="ARBA00023239"/>
    </source>
</evidence>
<dbReference type="EMBL" id="UGHS01000004">
    <property type="protein sequence ID" value="STO93137.1"/>
    <property type="molecule type" value="Genomic_DNA"/>
</dbReference>
<evidence type="ECO:0000259" key="6">
    <source>
        <dbReference type="PROSITE" id="PS51724"/>
    </source>
</evidence>
<feature type="signal peptide" evidence="4">
    <location>
        <begin position="1"/>
        <end position="25"/>
    </location>
</feature>
<dbReference type="RefSeq" id="WP_181811476.1">
    <property type="nucleotide sequence ID" value="NZ_JAHAHE010000010.1"/>
</dbReference>
<feature type="chain" id="PRO_5017093507" description="Endolytic peptidoglycan transglycosylase RlpA" evidence="4">
    <location>
        <begin position="26"/>
        <end position="288"/>
    </location>
</feature>
<dbReference type="Pfam" id="PF05036">
    <property type="entry name" value="SPOR"/>
    <property type="match status" value="1"/>
</dbReference>
<dbReference type="InterPro" id="IPR007730">
    <property type="entry name" value="SPOR-like_dom"/>
</dbReference>
<dbReference type="CDD" id="cd22268">
    <property type="entry name" value="DPBB_RlpA-like"/>
    <property type="match status" value="1"/>
</dbReference>
<dbReference type="PROSITE" id="PS51724">
    <property type="entry name" value="SPOR"/>
    <property type="match status" value="1"/>
</dbReference>
<accession>A0A377J031</accession>
<organism evidence="7 8">
    <name type="scientific">Haemophilus pittmaniae</name>
    <dbReference type="NCBI Taxonomy" id="249188"/>
    <lineage>
        <taxon>Bacteria</taxon>
        <taxon>Pseudomonadati</taxon>
        <taxon>Pseudomonadota</taxon>
        <taxon>Gammaproteobacteria</taxon>
        <taxon>Pasteurellales</taxon>
        <taxon>Pasteurellaceae</taxon>
        <taxon>Haemophilus</taxon>
    </lineage>
</organism>